<evidence type="ECO:0000256" key="3">
    <source>
        <dbReference type="ARBA" id="ARBA00022980"/>
    </source>
</evidence>
<keyword evidence="5" id="KW-0687">Ribonucleoprotein</keyword>
<keyword evidence="3" id="KW-0689">Ribosomal protein</keyword>
<dbReference type="GO" id="GO:0005762">
    <property type="term" value="C:mitochondrial large ribosomal subunit"/>
    <property type="evidence" value="ECO:0007669"/>
    <property type="project" value="TreeGrafter"/>
</dbReference>
<comment type="caution">
    <text evidence="8">The sequence shown here is derived from an EMBL/GenBank/DDBJ whole genome shotgun (WGS) entry which is preliminary data.</text>
</comment>
<reference evidence="8 9" key="1">
    <citation type="journal article" date="2023" name="Nat. Commun.">
        <title>Origin of minicircular mitochondrial genomes in red algae.</title>
        <authorList>
            <person name="Lee Y."/>
            <person name="Cho C.H."/>
            <person name="Lee Y.M."/>
            <person name="Park S.I."/>
            <person name="Yang J.H."/>
            <person name="West J.A."/>
            <person name="Bhattacharya D."/>
            <person name="Yoon H.S."/>
        </authorList>
    </citation>
    <scope>NUCLEOTIDE SEQUENCE [LARGE SCALE GENOMIC DNA]</scope>
    <source>
        <strain evidence="8 9">CCMP1338</strain>
        <tissue evidence="8">Whole cell</tissue>
    </source>
</reference>
<protein>
    <recommendedName>
        <fullName evidence="7">Large ribosomal subunit protein mL54</fullName>
    </recommendedName>
</protein>
<dbReference type="PANTHER" id="PTHR28595:SF1">
    <property type="entry name" value="LARGE RIBOSOMAL SUBUNIT PROTEIN ML54"/>
    <property type="match status" value="1"/>
</dbReference>
<evidence type="ECO:0000256" key="1">
    <source>
        <dbReference type="ARBA" id="ARBA00004173"/>
    </source>
</evidence>
<gene>
    <name evidence="8" type="ORF">NDN08_005904</name>
</gene>
<proteinExistence type="inferred from homology"/>
<name>A0AAV8V4U4_9RHOD</name>
<dbReference type="PANTHER" id="PTHR28595">
    <property type="entry name" value="39S RIBOSOMAL PROTEIN L54, MITOCHONDRIAL"/>
    <property type="match status" value="1"/>
</dbReference>
<dbReference type="Pfam" id="PF08561">
    <property type="entry name" value="Ribosomal_L37"/>
    <property type="match status" value="1"/>
</dbReference>
<dbReference type="AlphaFoldDB" id="A0AAV8V4U4"/>
<evidence type="ECO:0000313" key="9">
    <source>
        <dbReference type="Proteomes" id="UP001157974"/>
    </source>
</evidence>
<evidence type="ECO:0000256" key="6">
    <source>
        <dbReference type="ARBA" id="ARBA00033752"/>
    </source>
</evidence>
<keyword evidence="9" id="KW-1185">Reference proteome</keyword>
<evidence type="ECO:0000256" key="2">
    <source>
        <dbReference type="ARBA" id="ARBA00022946"/>
    </source>
</evidence>
<keyword evidence="4" id="KW-0496">Mitochondrion</keyword>
<dbReference type="EMBL" id="JAMWBK010000001">
    <property type="protein sequence ID" value="KAJ8909212.1"/>
    <property type="molecule type" value="Genomic_DNA"/>
</dbReference>
<dbReference type="InterPro" id="IPR013870">
    <property type="entry name" value="Ribosomal_mL54"/>
</dbReference>
<evidence type="ECO:0000256" key="5">
    <source>
        <dbReference type="ARBA" id="ARBA00023274"/>
    </source>
</evidence>
<evidence type="ECO:0000256" key="4">
    <source>
        <dbReference type="ARBA" id="ARBA00023128"/>
    </source>
</evidence>
<dbReference type="GO" id="GO:0003735">
    <property type="term" value="F:structural constituent of ribosome"/>
    <property type="evidence" value="ECO:0007669"/>
    <property type="project" value="TreeGrafter"/>
</dbReference>
<evidence type="ECO:0000313" key="8">
    <source>
        <dbReference type="EMBL" id="KAJ8909212.1"/>
    </source>
</evidence>
<comment type="subcellular location">
    <subcellularLocation>
        <location evidence="1">Mitochondrion</location>
    </subcellularLocation>
</comment>
<evidence type="ECO:0000256" key="7">
    <source>
        <dbReference type="ARBA" id="ARBA00035179"/>
    </source>
</evidence>
<keyword evidence="2" id="KW-0809">Transit peptide</keyword>
<sequence length="208" mass="23377">MSSLIRRACGCWSQIGGRREFAKIVKKKKKDDTKIKDPHKGLPAGWDALNYLKDGQPPEEKPDEEYPEWLWTLTERRPMAGELRRRALSAFEHGGAAEVVACLTAEERTRLWRKKQMVDFVGQVCERKQFSSGAVEGSSGGTSCKMKRSQVWGQPHVEHGIPAAGMKRSSSVHNQMRGATVGVGCSVDIVMLNFSRYTDRIFQCFDSN</sequence>
<accession>A0AAV8V4U4</accession>
<organism evidence="8 9">
    <name type="scientific">Rhodosorus marinus</name>
    <dbReference type="NCBI Taxonomy" id="101924"/>
    <lineage>
        <taxon>Eukaryota</taxon>
        <taxon>Rhodophyta</taxon>
        <taxon>Stylonematophyceae</taxon>
        <taxon>Stylonematales</taxon>
        <taxon>Stylonemataceae</taxon>
        <taxon>Rhodosorus</taxon>
    </lineage>
</organism>
<dbReference type="Proteomes" id="UP001157974">
    <property type="component" value="Unassembled WGS sequence"/>
</dbReference>
<comment type="similarity">
    <text evidence="6">Belongs to the mitochondrion-specific ribosomal protein mL54 family.</text>
</comment>